<comment type="caution">
    <text evidence="1">The sequence shown here is derived from an EMBL/GenBank/DDBJ whole genome shotgun (WGS) entry which is preliminary data.</text>
</comment>
<sequence length="299" mass="33013">MSSAASPIEGVEPWLTIPLEQTAGGSFHTREGAVKQAQEQHSTMIDYGARLIVQAELGDVVHGYMNENGDAATLLVISFRFLSPSRQRRFRQAEIEVQFNDQLGRHDHDPEVVRVAPDGHFQLNPTTRLEETSVSAGVGIQGGPATGFISVGAQATWERRKTLEFTDATSLTGSRHRRGRNYGAMNTMRLVMDENPGQKDGVPSQLRGLVMLKRDAPDAPFLMQLRVKTVVDVRYRIGELLQTWVGSRIKADPVCFDPNREPARGLRGSGNVWDLSGLDRNNLADVNLAELCNLDITNP</sequence>
<reference evidence="1 2" key="1">
    <citation type="submission" date="2020-03" db="EMBL/GenBank/DDBJ databases">
        <title>Draft Genome Sequence of Cudoniella acicularis.</title>
        <authorList>
            <person name="Buettner E."/>
            <person name="Kellner H."/>
        </authorList>
    </citation>
    <scope>NUCLEOTIDE SEQUENCE [LARGE SCALE GENOMIC DNA]</scope>
    <source>
        <strain evidence="1 2">DSM 108380</strain>
    </source>
</reference>
<dbReference type="Proteomes" id="UP000566819">
    <property type="component" value="Unassembled WGS sequence"/>
</dbReference>
<dbReference type="OrthoDB" id="3563491at2759"/>
<proteinExistence type="predicted"/>
<dbReference type="AlphaFoldDB" id="A0A8H4RB46"/>
<organism evidence="1 2">
    <name type="scientific">Cudoniella acicularis</name>
    <dbReference type="NCBI Taxonomy" id="354080"/>
    <lineage>
        <taxon>Eukaryota</taxon>
        <taxon>Fungi</taxon>
        <taxon>Dikarya</taxon>
        <taxon>Ascomycota</taxon>
        <taxon>Pezizomycotina</taxon>
        <taxon>Leotiomycetes</taxon>
        <taxon>Helotiales</taxon>
        <taxon>Tricladiaceae</taxon>
        <taxon>Cudoniella</taxon>
    </lineage>
</organism>
<gene>
    <name evidence="1" type="ORF">G7Y89_g13235</name>
</gene>
<evidence type="ECO:0000313" key="2">
    <source>
        <dbReference type="Proteomes" id="UP000566819"/>
    </source>
</evidence>
<dbReference type="EMBL" id="JAAMPI010001511">
    <property type="protein sequence ID" value="KAF4624937.1"/>
    <property type="molecule type" value="Genomic_DNA"/>
</dbReference>
<protein>
    <submittedName>
        <fullName evidence="1">Uncharacterized protein</fullName>
    </submittedName>
</protein>
<evidence type="ECO:0000313" key="1">
    <source>
        <dbReference type="EMBL" id="KAF4624937.1"/>
    </source>
</evidence>
<keyword evidence="2" id="KW-1185">Reference proteome</keyword>
<accession>A0A8H4RB46</accession>
<name>A0A8H4RB46_9HELO</name>